<dbReference type="Proteomes" id="UP001055811">
    <property type="component" value="Linkage Group LG01"/>
</dbReference>
<comment type="caution">
    <text evidence="1">The sequence shown here is derived from an EMBL/GenBank/DDBJ whole genome shotgun (WGS) entry which is preliminary data.</text>
</comment>
<dbReference type="EMBL" id="CM042009">
    <property type="protein sequence ID" value="KAI3788019.1"/>
    <property type="molecule type" value="Genomic_DNA"/>
</dbReference>
<proteinExistence type="predicted"/>
<keyword evidence="2" id="KW-1185">Reference proteome</keyword>
<organism evidence="1 2">
    <name type="scientific">Cichorium intybus</name>
    <name type="common">Chicory</name>
    <dbReference type="NCBI Taxonomy" id="13427"/>
    <lineage>
        <taxon>Eukaryota</taxon>
        <taxon>Viridiplantae</taxon>
        <taxon>Streptophyta</taxon>
        <taxon>Embryophyta</taxon>
        <taxon>Tracheophyta</taxon>
        <taxon>Spermatophyta</taxon>
        <taxon>Magnoliopsida</taxon>
        <taxon>eudicotyledons</taxon>
        <taxon>Gunneridae</taxon>
        <taxon>Pentapetalae</taxon>
        <taxon>asterids</taxon>
        <taxon>campanulids</taxon>
        <taxon>Asterales</taxon>
        <taxon>Asteraceae</taxon>
        <taxon>Cichorioideae</taxon>
        <taxon>Cichorieae</taxon>
        <taxon>Cichoriinae</taxon>
        <taxon>Cichorium</taxon>
    </lineage>
</organism>
<sequence length="466" mass="53247">MEFAEIKIRSYDGSLDRARLEVLERRCEVGPSHVFLFSDTMGDPICRIRNSPLYIMLVAELNHELVGVIQGSIKVVTLRELAKVGYILGLRVSPSHRRKGIGSSLVQHLEEWFIGNQVDYAYMATEKDNNASVNLFVNKLQYVKFRTPAILVHPVKSRPLKMSSKVEIFKINEENADYLYRRYMGLTEFFPADIDKVLGNKLSLGTWVACDRGERDQFGQNGYFPMNWAMLSVWNSGGLFKLRIGKAPVSCIVYSEVLKVIDKAFECINMPTLLRNLFDPFGFYFLYGVHQEGPTSGKMIRALCKYVHNMAQVDGDCKMVVTELGRYDERVRPHIPYWRLLSCLEDLWCIKALKSEDIDSFNELTRIPQTRPLFVDPRENMLIRAIRKPLDATSPATAISNREPPPSVTARYEIVPVAHGIEFSYYCFSSLRLQPSTATGNYFSGHRHALQNLAKRGEALMELSQF</sequence>
<protein>
    <submittedName>
        <fullName evidence="1">Uncharacterized protein</fullName>
    </submittedName>
</protein>
<reference evidence="1 2" key="2">
    <citation type="journal article" date="2022" name="Mol. Ecol. Resour.">
        <title>The genomes of chicory, endive, great burdock and yacon provide insights into Asteraceae paleo-polyploidization history and plant inulin production.</title>
        <authorList>
            <person name="Fan W."/>
            <person name="Wang S."/>
            <person name="Wang H."/>
            <person name="Wang A."/>
            <person name="Jiang F."/>
            <person name="Liu H."/>
            <person name="Zhao H."/>
            <person name="Xu D."/>
            <person name="Zhang Y."/>
        </authorList>
    </citation>
    <scope>NUCLEOTIDE SEQUENCE [LARGE SCALE GENOMIC DNA]</scope>
    <source>
        <strain evidence="2">cv. Punajuju</strain>
        <tissue evidence="1">Leaves</tissue>
    </source>
</reference>
<evidence type="ECO:0000313" key="1">
    <source>
        <dbReference type="EMBL" id="KAI3788019.1"/>
    </source>
</evidence>
<accession>A0ACB9GWR2</accession>
<name>A0ACB9GWR2_CICIN</name>
<evidence type="ECO:0000313" key="2">
    <source>
        <dbReference type="Proteomes" id="UP001055811"/>
    </source>
</evidence>
<reference evidence="2" key="1">
    <citation type="journal article" date="2022" name="Mol. Ecol. Resour.">
        <title>The genomes of chicory, endive, great burdock and yacon provide insights into Asteraceae palaeo-polyploidization history and plant inulin production.</title>
        <authorList>
            <person name="Fan W."/>
            <person name="Wang S."/>
            <person name="Wang H."/>
            <person name="Wang A."/>
            <person name="Jiang F."/>
            <person name="Liu H."/>
            <person name="Zhao H."/>
            <person name="Xu D."/>
            <person name="Zhang Y."/>
        </authorList>
    </citation>
    <scope>NUCLEOTIDE SEQUENCE [LARGE SCALE GENOMIC DNA]</scope>
    <source>
        <strain evidence="2">cv. Punajuju</strain>
    </source>
</reference>
<gene>
    <name evidence="1" type="ORF">L2E82_00612</name>
</gene>